<organism evidence="1 2">
    <name type="scientific">Datura stramonium</name>
    <name type="common">Jimsonweed</name>
    <name type="synonym">Common thornapple</name>
    <dbReference type="NCBI Taxonomy" id="4076"/>
    <lineage>
        <taxon>Eukaryota</taxon>
        <taxon>Viridiplantae</taxon>
        <taxon>Streptophyta</taxon>
        <taxon>Embryophyta</taxon>
        <taxon>Tracheophyta</taxon>
        <taxon>Spermatophyta</taxon>
        <taxon>Magnoliopsida</taxon>
        <taxon>eudicotyledons</taxon>
        <taxon>Gunneridae</taxon>
        <taxon>Pentapetalae</taxon>
        <taxon>asterids</taxon>
        <taxon>lamiids</taxon>
        <taxon>Solanales</taxon>
        <taxon>Solanaceae</taxon>
        <taxon>Solanoideae</taxon>
        <taxon>Datureae</taxon>
        <taxon>Datura</taxon>
    </lineage>
</organism>
<dbReference type="Proteomes" id="UP000823775">
    <property type="component" value="Unassembled WGS sequence"/>
</dbReference>
<reference evidence="1 2" key="1">
    <citation type="journal article" date="2021" name="BMC Genomics">
        <title>Datura genome reveals duplications of psychoactive alkaloid biosynthetic genes and high mutation rate following tissue culture.</title>
        <authorList>
            <person name="Rajewski A."/>
            <person name="Carter-House D."/>
            <person name="Stajich J."/>
            <person name="Litt A."/>
        </authorList>
    </citation>
    <scope>NUCLEOTIDE SEQUENCE [LARGE SCALE GENOMIC DNA]</scope>
    <source>
        <strain evidence="1">AR-01</strain>
    </source>
</reference>
<accession>A0ABS8VE82</accession>
<name>A0ABS8VE82_DATST</name>
<keyword evidence="2" id="KW-1185">Reference proteome</keyword>
<dbReference type="EMBL" id="JACEIK010004208">
    <property type="protein sequence ID" value="MCD9644617.1"/>
    <property type="molecule type" value="Genomic_DNA"/>
</dbReference>
<evidence type="ECO:0000313" key="2">
    <source>
        <dbReference type="Proteomes" id="UP000823775"/>
    </source>
</evidence>
<proteinExistence type="predicted"/>
<gene>
    <name evidence="1" type="ORF">HAX54_032973</name>
</gene>
<evidence type="ECO:0000313" key="1">
    <source>
        <dbReference type="EMBL" id="MCD9644617.1"/>
    </source>
</evidence>
<comment type="caution">
    <text evidence="1">The sequence shown here is derived from an EMBL/GenBank/DDBJ whole genome shotgun (WGS) entry which is preliminary data.</text>
</comment>
<protein>
    <submittedName>
        <fullName evidence="1">Uncharacterized protein</fullName>
    </submittedName>
</protein>
<sequence>MAIATIVVSEALQSAVAHLLQQLAIRFHRKAIECPEWAKTRFTCYAIRMLVLFQLPNSSPILIYEEFLIQFFLRKTARLGQIRKPQQSKRRIWHQAGRDLHRFVEYRPAA</sequence>